<dbReference type="EMBL" id="CAMAPF010001028">
    <property type="protein sequence ID" value="CAH9141113.1"/>
    <property type="molecule type" value="Genomic_DNA"/>
</dbReference>
<feature type="region of interest" description="Disordered" evidence="5">
    <location>
        <begin position="61"/>
        <end position="119"/>
    </location>
</feature>
<sequence length="861" mass="97993">MARQSNGRKKARSKCIDSDQSDEDYMIDENECDESEDEYSSFIEDESEECVGTYTDVKKEKVAKRKKARNAVRQRASRTKKERSVRPRKRKRVSYREVDAEDDDNDDENDEDFKPNEVLGVHDEAELTITNGNKMLCRTRLHSVISKDDDTEYTPDDVDGTDAEEEEEEEEEEALPMTNKKSGKLRLRKCIPNMKEEEEEEEDDDDDDYDEAADEEFTIDEVDGAYDEEDVFPVIKSSKKLRKRRLHKGIAKSEEDDDGDEEFKPNEVDEVDGVYEEEEEFLFPSESETRLQRGISKGQEYDDDEYYSTLVEVDDFDEEEDGMSMMRRSRKLHRTCLDKGIAKGKQCNTTTSEVSMKITRGKRRSKCGVKKRGRVDEDVKLNSITSEKETDKITNEERSKKLIVHSDSDSRNSGPLDYVYSISEEEREQVREAGEFCGGLTSSWRCPVVPKDLLEQERAQLQKKRSRRKDKAKVEDWKTEAGKQVCGICLSEEGKRRVRGTLNCCNHYFCFACITEWSKVESRCPLCKQRFVTISKPAKSNTCLDSRTVVIQVSERDQVYQPSEEELRGYLDPYENVICTECQQGGDDALMLLCDLCDSSAHTYCVGLGHEVPEGNWYCEVCRPTTALDSLNQQNLNLPSESRTSSFSVRSPTPLHMPNVRESSFDLNEMYIPETPLNQEVFNVPSPRTAFPPSGTAATVSDRRRIQRQIHLILNDRMRQGGDNRTTGVPAGVTGNYLFGSQITGLAPQTHVSFLHGRRLQGSSISALSQSRNAFAEASSHFSMQPFQNQPSTSAHRPFSGLLLQGAVNLGIGSGLVHQQLHPCSSSRPDIVPDARTSPYQFREAAVPSMPWYGGYTHQFR</sequence>
<evidence type="ECO:0000256" key="2">
    <source>
        <dbReference type="ARBA" id="ARBA00022771"/>
    </source>
</evidence>
<dbReference type="InterPro" id="IPR013083">
    <property type="entry name" value="Znf_RING/FYVE/PHD"/>
</dbReference>
<dbReference type="InterPro" id="IPR011011">
    <property type="entry name" value="Znf_FYVE_PHD"/>
</dbReference>
<dbReference type="InterPro" id="IPR017907">
    <property type="entry name" value="Znf_RING_CS"/>
</dbReference>
<protein>
    <submittedName>
        <fullName evidence="8">Uncharacterized protein</fullName>
    </submittedName>
</protein>
<dbReference type="InterPro" id="IPR058746">
    <property type="entry name" value="Znf_RING-type_Topors"/>
</dbReference>
<proteinExistence type="predicted"/>
<dbReference type="Proteomes" id="UP001152523">
    <property type="component" value="Unassembled WGS sequence"/>
</dbReference>
<feature type="region of interest" description="Disordered" evidence="5">
    <location>
        <begin position="143"/>
        <end position="225"/>
    </location>
</feature>
<feature type="domain" description="PHD-type" evidence="6">
    <location>
        <begin position="576"/>
        <end position="625"/>
    </location>
</feature>
<feature type="compositionally biased region" description="Basic residues" evidence="5">
    <location>
        <begin position="1"/>
        <end position="13"/>
    </location>
</feature>
<feature type="domain" description="RING-type" evidence="7">
    <location>
        <begin position="486"/>
        <end position="528"/>
    </location>
</feature>
<gene>
    <name evidence="8" type="ORF">CEPIT_LOCUS38881</name>
</gene>
<evidence type="ECO:0000256" key="5">
    <source>
        <dbReference type="SAM" id="MobiDB-lite"/>
    </source>
</evidence>
<dbReference type="CDD" id="cd16574">
    <property type="entry name" value="RING-HC_Topors"/>
    <property type="match status" value="1"/>
</dbReference>
<keyword evidence="3" id="KW-0862">Zinc</keyword>
<dbReference type="Gene3D" id="3.30.40.10">
    <property type="entry name" value="Zinc/RING finger domain, C3HC4 (zinc finger)"/>
    <property type="match status" value="2"/>
</dbReference>
<name>A0AAV0FZJ4_9ASTE</name>
<feature type="region of interest" description="Disordered" evidence="5">
    <location>
        <begin position="1"/>
        <end position="26"/>
    </location>
</feature>
<keyword evidence="2 4" id="KW-0863">Zinc-finger</keyword>
<dbReference type="SUPFAM" id="SSF57903">
    <property type="entry name" value="FYVE/PHD zinc finger"/>
    <property type="match status" value="1"/>
</dbReference>
<dbReference type="Pfam" id="PF00628">
    <property type="entry name" value="PHD"/>
    <property type="match status" value="1"/>
</dbReference>
<organism evidence="8 9">
    <name type="scientific">Cuscuta epithymum</name>
    <dbReference type="NCBI Taxonomy" id="186058"/>
    <lineage>
        <taxon>Eukaryota</taxon>
        <taxon>Viridiplantae</taxon>
        <taxon>Streptophyta</taxon>
        <taxon>Embryophyta</taxon>
        <taxon>Tracheophyta</taxon>
        <taxon>Spermatophyta</taxon>
        <taxon>Magnoliopsida</taxon>
        <taxon>eudicotyledons</taxon>
        <taxon>Gunneridae</taxon>
        <taxon>Pentapetalae</taxon>
        <taxon>asterids</taxon>
        <taxon>lamiids</taxon>
        <taxon>Solanales</taxon>
        <taxon>Convolvulaceae</taxon>
        <taxon>Cuscuteae</taxon>
        <taxon>Cuscuta</taxon>
        <taxon>Cuscuta subgen. Cuscuta</taxon>
    </lineage>
</organism>
<evidence type="ECO:0000313" key="8">
    <source>
        <dbReference type="EMBL" id="CAH9141113.1"/>
    </source>
</evidence>
<dbReference type="GO" id="GO:0008270">
    <property type="term" value="F:zinc ion binding"/>
    <property type="evidence" value="ECO:0007669"/>
    <property type="project" value="UniProtKB-KW"/>
</dbReference>
<evidence type="ECO:0000313" key="9">
    <source>
        <dbReference type="Proteomes" id="UP001152523"/>
    </source>
</evidence>
<feature type="region of interest" description="Disordered" evidence="5">
    <location>
        <begin position="637"/>
        <end position="659"/>
    </location>
</feature>
<dbReference type="InterPro" id="IPR019787">
    <property type="entry name" value="Znf_PHD-finger"/>
</dbReference>
<dbReference type="PROSITE" id="PS50089">
    <property type="entry name" value="ZF_RING_2"/>
    <property type="match status" value="1"/>
</dbReference>
<dbReference type="SMART" id="SM00249">
    <property type="entry name" value="PHD"/>
    <property type="match status" value="1"/>
</dbReference>
<feature type="region of interest" description="Disordered" evidence="5">
    <location>
        <begin position="245"/>
        <end position="271"/>
    </location>
</feature>
<evidence type="ECO:0000256" key="3">
    <source>
        <dbReference type="ARBA" id="ARBA00022833"/>
    </source>
</evidence>
<comment type="caution">
    <text evidence="8">The sequence shown here is derived from an EMBL/GenBank/DDBJ whole genome shotgun (WGS) entry which is preliminary data.</text>
</comment>
<keyword evidence="9" id="KW-1185">Reference proteome</keyword>
<accession>A0AAV0FZJ4</accession>
<dbReference type="PROSITE" id="PS50016">
    <property type="entry name" value="ZF_PHD_2"/>
    <property type="match status" value="1"/>
</dbReference>
<dbReference type="PROSITE" id="PS00518">
    <property type="entry name" value="ZF_RING_1"/>
    <property type="match status" value="1"/>
</dbReference>
<dbReference type="SMART" id="SM00184">
    <property type="entry name" value="RING"/>
    <property type="match status" value="1"/>
</dbReference>
<evidence type="ECO:0000256" key="4">
    <source>
        <dbReference type="PROSITE-ProRule" id="PRU00175"/>
    </source>
</evidence>
<feature type="compositionally biased region" description="Acidic residues" evidence="5">
    <location>
        <begin position="99"/>
        <end position="111"/>
    </location>
</feature>
<dbReference type="PANTHER" id="PTHR47177:SF3">
    <property type="entry name" value="F18C1.6 PROTEIN"/>
    <property type="match status" value="1"/>
</dbReference>
<feature type="compositionally biased region" description="Basic residues" evidence="5">
    <location>
        <begin position="61"/>
        <end position="93"/>
    </location>
</feature>
<dbReference type="SUPFAM" id="SSF57850">
    <property type="entry name" value="RING/U-box"/>
    <property type="match status" value="1"/>
</dbReference>
<feature type="compositionally biased region" description="Low complexity" evidence="5">
    <location>
        <begin position="639"/>
        <end position="654"/>
    </location>
</feature>
<dbReference type="AlphaFoldDB" id="A0AAV0FZJ4"/>
<feature type="compositionally biased region" description="Acidic residues" evidence="5">
    <location>
        <begin position="149"/>
        <end position="174"/>
    </location>
</feature>
<dbReference type="PANTHER" id="PTHR47177">
    <property type="entry name" value="F18C1.6 PROTEIN"/>
    <property type="match status" value="1"/>
</dbReference>
<feature type="compositionally biased region" description="Acidic residues" evidence="5">
    <location>
        <begin position="196"/>
        <end position="225"/>
    </location>
</feature>
<dbReference type="InterPro" id="IPR001841">
    <property type="entry name" value="Znf_RING"/>
</dbReference>
<dbReference type="InterPro" id="IPR001965">
    <property type="entry name" value="Znf_PHD"/>
</dbReference>
<evidence type="ECO:0000259" key="6">
    <source>
        <dbReference type="PROSITE" id="PS50016"/>
    </source>
</evidence>
<keyword evidence="1" id="KW-0479">Metal-binding</keyword>
<dbReference type="Pfam" id="PF13639">
    <property type="entry name" value="zf-RING_2"/>
    <property type="match status" value="1"/>
</dbReference>
<evidence type="ECO:0000259" key="7">
    <source>
        <dbReference type="PROSITE" id="PS50089"/>
    </source>
</evidence>
<reference evidence="8" key="1">
    <citation type="submission" date="2022-07" db="EMBL/GenBank/DDBJ databases">
        <authorList>
            <person name="Macas J."/>
            <person name="Novak P."/>
            <person name="Neumann P."/>
        </authorList>
    </citation>
    <scope>NUCLEOTIDE SEQUENCE</scope>
</reference>
<evidence type="ECO:0000256" key="1">
    <source>
        <dbReference type="ARBA" id="ARBA00022723"/>
    </source>
</evidence>